<dbReference type="PANTHER" id="PTHR35133">
    <property type="entry name" value="PROTEIN EFFECTOR OF TRANSCRIPTION 2-RELATED"/>
    <property type="match status" value="1"/>
</dbReference>
<accession>A0A9R0JJT3</accession>
<dbReference type="GO" id="GO:0003677">
    <property type="term" value="F:DNA binding"/>
    <property type="evidence" value="ECO:0007669"/>
    <property type="project" value="InterPro"/>
</dbReference>
<protein>
    <submittedName>
        <fullName evidence="2">Protein EFFECTOR OF TRANSCRIPTION 2</fullName>
    </submittedName>
</protein>
<keyword evidence="1" id="KW-1185">Reference proteome</keyword>
<reference evidence="1" key="1">
    <citation type="journal article" date="2021" name="Nat. Commun.">
        <title>Genomic analyses provide insights into spinach domestication and the genetic basis of agronomic traits.</title>
        <authorList>
            <person name="Cai X."/>
            <person name="Sun X."/>
            <person name="Xu C."/>
            <person name="Sun H."/>
            <person name="Wang X."/>
            <person name="Ge C."/>
            <person name="Zhang Z."/>
            <person name="Wang Q."/>
            <person name="Fei Z."/>
            <person name="Jiao C."/>
            <person name="Wang Q."/>
        </authorList>
    </citation>
    <scope>NUCLEOTIDE SEQUENCE [LARGE SCALE GENOMIC DNA]</scope>
    <source>
        <strain evidence="1">cv. Varoflay</strain>
    </source>
</reference>
<sequence>MGGELPRLHTPTTTTTTATTAKLKRENHLKTKHDTAFSKWKILIGASDWVDYEAKKEGAERYRVSNLPKVCSPGLYEIGVAVCLSGSGRDLETERIVVVYLGQADNVRSRLQEYGRTGSHLVHGFGLFKDIFSTGFPIVYRWAAMKSKSDAERTESELLERFDYAWNKIGNNARRPNDVLSKIEKISSRNYKIPKIMKMLQSLGEQKVGIQIQAEKLSIGNKPKPSYEENLSLFDRVFKFSRSQPRLVSTTNSEDLNQTQVCGVISSDGTSCSNPPVKGRKRCSNHKGRRLNSVVFINSKNSSRKHNVVVHDKVEVSSVCGVILLDGSPCTRSPFPGRKRCEEHKGMRIINQIMSKSSILKSVTDSVHHCGVNLGDGKCCEKQPVKGRKRCEQHKGMRVR</sequence>
<dbReference type="Proteomes" id="UP000813463">
    <property type="component" value="Chromosome 2"/>
</dbReference>
<gene>
    <name evidence="2" type="primary">LOC110776721</name>
</gene>
<dbReference type="AlphaFoldDB" id="A0A9R0JJT3"/>
<dbReference type="Pfam" id="PF19239">
    <property type="entry name" value="GIY_YIG_domain"/>
    <property type="match status" value="1"/>
</dbReference>
<organism evidence="1 2">
    <name type="scientific">Spinacia oleracea</name>
    <name type="common">Spinach</name>
    <dbReference type="NCBI Taxonomy" id="3562"/>
    <lineage>
        <taxon>Eukaryota</taxon>
        <taxon>Viridiplantae</taxon>
        <taxon>Streptophyta</taxon>
        <taxon>Embryophyta</taxon>
        <taxon>Tracheophyta</taxon>
        <taxon>Spermatophyta</taxon>
        <taxon>Magnoliopsida</taxon>
        <taxon>eudicotyledons</taxon>
        <taxon>Gunneridae</taxon>
        <taxon>Pentapetalae</taxon>
        <taxon>Caryophyllales</taxon>
        <taxon>Chenopodiaceae</taxon>
        <taxon>Chenopodioideae</taxon>
        <taxon>Anserineae</taxon>
        <taxon>Spinacia</taxon>
    </lineage>
</organism>
<reference evidence="2" key="2">
    <citation type="submission" date="2025-08" db="UniProtKB">
        <authorList>
            <consortium name="RefSeq"/>
        </authorList>
    </citation>
    <scope>IDENTIFICATION</scope>
    <source>
        <tissue evidence="2">Leaf</tissue>
    </source>
</reference>
<dbReference type="PANTHER" id="PTHR35133:SF1">
    <property type="entry name" value="PROTEIN EFFECTOR OF TRANSCRIPTION 2-RELATED"/>
    <property type="match status" value="1"/>
</dbReference>
<dbReference type="RefSeq" id="XP_021836963.2">
    <property type="nucleotide sequence ID" value="XM_021981271.2"/>
</dbReference>
<evidence type="ECO:0000313" key="2">
    <source>
        <dbReference type="RefSeq" id="XP_021836963.2"/>
    </source>
</evidence>
<dbReference type="GeneID" id="110776721"/>
<dbReference type="KEGG" id="soe:110776721"/>
<proteinExistence type="predicted"/>
<name>A0A9R0JJT3_SPIOL</name>
<dbReference type="InterPro" id="IPR038909">
    <property type="entry name" value="Effector_transcript"/>
</dbReference>
<dbReference type="GO" id="GO:0006355">
    <property type="term" value="P:regulation of DNA-templated transcription"/>
    <property type="evidence" value="ECO:0007669"/>
    <property type="project" value="InterPro"/>
</dbReference>
<evidence type="ECO:0000313" key="1">
    <source>
        <dbReference type="Proteomes" id="UP000813463"/>
    </source>
</evidence>